<dbReference type="InterPro" id="IPR003661">
    <property type="entry name" value="HisK_dim/P_dom"/>
</dbReference>
<dbReference type="PANTHER" id="PTHR45436">
    <property type="entry name" value="SENSOR HISTIDINE KINASE YKOH"/>
    <property type="match status" value="1"/>
</dbReference>
<dbReference type="CDD" id="cd06225">
    <property type="entry name" value="HAMP"/>
    <property type="match status" value="1"/>
</dbReference>
<feature type="compositionally biased region" description="Basic and acidic residues" evidence="11">
    <location>
        <begin position="113"/>
        <end position="125"/>
    </location>
</feature>
<dbReference type="EC" id="2.7.13.3" evidence="3"/>
<keyword evidence="8 12" id="KW-1133">Transmembrane helix</keyword>
<evidence type="ECO:0000256" key="5">
    <source>
        <dbReference type="ARBA" id="ARBA00022679"/>
    </source>
</evidence>
<dbReference type="GO" id="GO:0000155">
    <property type="term" value="F:phosphorelay sensor kinase activity"/>
    <property type="evidence" value="ECO:0007669"/>
    <property type="project" value="InterPro"/>
</dbReference>
<keyword evidence="4" id="KW-0597">Phosphoprotein</keyword>
<dbReference type="InterPro" id="IPR004358">
    <property type="entry name" value="Sig_transdc_His_kin-like_C"/>
</dbReference>
<dbReference type="Gene3D" id="1.10.287.130">
    <property type="match status" value="1"/>
</dbReference>
<dbReference type="InterPro" id="IPR036097">
    <property type="entry name" value="HisK_dim/P_sf"/>
</dbReference>
<feature type="domain" description="HAMP" evidence="14">
    <location>
        <begin position="242"/>
        <end position="294"/>
    </location>
</feature>
<dbReference type="InterPro" id="IPR003594">
    <property type="entry name" value="HATPase_dom"/>
</dbReference>
<dbReference type="InterPro" id="IPR005467">
    <property type="entry name" value="His_kinase_dom"/>
</dbReference>
<dbReference type="SUPFAM" id="SSF55874">
    <property type="entry name" value="ATPase domain of HSP90 chaperone/DNA topoisomerase II/histidine kinase"/>
    <property type="match status" value="1"/>
</dbReference>
<evidence type="ECO:0000256" key="4">
    <source>
        <dbReference type="ARBA" id="ARBA00022553"/>
    </source>
</evidence>
<dbReference type="Gene3D" id="6.10.340.10">
    <property type="match status" value="1"/>
</dbReference>
<evidence type="ECO:0000256" key="9">
    <source>
        <dbReference type="ARBA" id="ARBA00023012"/>
    </source>
</evidence>
<dbReference type="Gene3D" id="3.30.565.10">
    <property type="entry name" value="Histidine kinase-like ATPase, C-terminal domain"/>
    <property type="match status" value="1"/>
</dbReference>
<dbReference type="SUPFAM" id="SSF47384">
    <property type="entry name" value="Homodimeric domain of signal transducing histidine kinase"/>
    <property type="match status" value="1"/>
</dbReference>
<dbReference type="Pfam" id="PF02518">
    <property type="entry name" value="HATPase_c"/>
    <property type="match status" value="1"/>
</dbReference>
<dbReference type="SMART" id="SM00387">
    <property type="entry name" value="HATPase_c"/>
    <property type="match status" value="1"/>
</dbReference>
<dbReference type="InterPro" id="IPR003660">
    <property type="entry name" value="HAMP_dom"/>
</dbReference>
<keyword evidence="6 12" id="KW-0812">Transmembrane</keyword>
<dbReference type="Proteomes" id="UP000237423">
    <property type="component" value="Unassembled WGS sequence"/>
</dbReference>
<evidence type="ECO:0000259" key="14">
    <source>
        <dbReference type="PROSITE" id="PS50885"/>
    </source>
</evidence>
<evidence type="ECO:0000256" key="7">
    <source>
        <dbReference type="ARBA" id="ARBA00022777"/>
    </source>
</evidence>
<dbReference type="CDD" id="cd00082">
    <property type="entry name" value="HisKA"/>
    <property type="match status" value="1"/>
</dbReference>
<dbReference type="RefSeq" id="WP_249027991.1">
    <property type="nucleotide sequence ID" value="NZ_JAGVVN010000001.1"/>
</dbReference>
<dbReference type="InterPro" id="IPR050428">
    <property type="entry name" value="TCS_sensor_his_kinase"/>
</dbReference>
<keyword evidence="9" id="KW-0902">Two-component regulatory system</keyword>
<accession>A0A2S5CPJ0</accession>
<dbReference type="FunFam" id="3.30.565.10:FF:000006">
    <property type="entry name" value="Sensor histidine kinase WalK"/>
    <property type="match status" value="1"/>
</dbReference>
<evidence type="ECO:0000256" key="12">
    <source>
        <dbReference type="SAM" id="Phobius"/>
    </source>
</evidence>
<gene>
    <name evidence="15" type="ORF">AADEFJLK_01321</name>
</gene>
<dbReference type="PROSITE" id="PS50109">
    <property type="entry name" value="HIS_KIN"/>
    <property type="match status" value="1"/>
</dbReference>
<keyword evidence="7 15" id="KW-0418">Kinase</keyword>
<reference evidence="15 16" key="1">
    <citation type="submission" date="2017-11" db="EMBL/GenBank/DDBJ databases">
        <title>Draft Genome Sequence of Methylobacter psychrotolerans Sph1T, an Obligate Methanotroph from Low-Temperature Environments.</title>
        <authorList>
            <person name="Oshkin I.Y."/>
            <person name="Miroshnikov K."/>
            <person name="Belova S.E."/>
            <person name="Korzhenkov A."/>
            <person name="Toshchakov S.V."/>
            <person name="Dedysh S.N."/>
        </authorList>
    </citation>
    <scope>NUCLEOTIDE SEQUENCE [LARGE SCALE GENOMIC DNA]</scope>
    <source>
        <strain evidence="15 16">Sph1</strain>
    </source>
</reference>
<dbReference type="SUPFAM" id="SSF158472">
    <property type="entry name" value="HAMP domain-like"/>
    <property type="match status" value="1"/>
</dbReference>
<feature type="domain" description="Histidine kinase" evidence="13">
    <location>
        <begin position="302"/>
        <end position="518"/>
    </location>
</feature>
<feature type="region of interest" description="Disordered" evidence="11">
    <location>
        <begin position="91"/>
        <end position="149"/>
    </location>
</feature>
<sequence length="518" mass="57802">MFKSIRIKLFLTLLLAIIVVVAGMYWFMRDSFDRGFSDFVESRQKKSIENLVAHLTEHYDSHQQWQALANDKKKWVNLVWAVNDHRHPQYPPPWIKEALTTPGNTWPPQPPEYYERNRDGGERRHPGQGPNGNGPPDLDAFPPPPPPLEGKFRPHLMPLEMRLMLLDADKRLIFGREELAGQLSLTPIYHAGQVVGYLGLLPGPPLKQIADIQFMEQQANELVWIALGMVLLSAALALLIAYLLGRPLKRITAASKALAIGQYETRLSVDSDDELGQLARDFNDLAAALAQAEQTRQNWVADISHELRTPLSVLRGELEALQDGVRPLSQGAVDSLYGDVMRLSRLAEDLYQLALSDQGALSYRKALIDPVGILFYDLSVLATEFQRKAIAVTIDSQEGKPLLIYADPDRLSQLYRNLLHNTLHYTDMGGALQVTISRQQDALVMDFADSEPGIPNEALAKLFERFYRVESSRNRSLGGAGLGLSICRNIVEAHNGHITALHSALGGLTIRITLPLAL</sequence>
<dbReference type="PANTHER" id="PTHR45436:SF5">
    <property type="entry name" value="SENSOR HISTIDINE KINASE TRCS"/>
    <property type="match status" value="1"/>
</dbReference>
<comment type="caution">
    <text evidence="15">The sequence shown here is derived from an EMBL/GenBank/DDBJ whole genome shotgun (WGS) entry which is preliminary data.</text>
</comment>
<proteinExistence type="predicted"/>
<evidence type="ECO:0000256" key="2">
    <source>
        <dbReference type="ARBA" id="ARBA00004370"/>
    </source>
</evidence>
<protein>
    <recommendedName>
        <fullName evidence="3">histidine kinase</fullName>
        <ecNumber evidence="3">2.7.13.3</ecNumber>
    </recommendedName>
</protein>
<evidence type="ECO:0000256" key="1">
    <source>
        <dbReference type="ARBA" id="ARBA00000085"/>
    </source>
</evidence>
<dbReference type="SMART" id="SM00388">
    <property type="entry name" value="HisKA"/>
    <property type="match status" value="1"/>
</dbReference>
<feature type="transmembrane region" description="Helical" evidence="12">
    <location>
        <begin position="222"/>
        <end position="244"/>
    </location>
</feature>
<dbReference type="InterPro" id="IPR036890">
    <property type="entry name" value="HATPase_C_sf"/>
</dbReference>
<evidence type="ECO:0000256" key="3">
    <source>
        <dbReference type="ARBA" id="ARBA00012438"/>
    </source>
</evidence>
<dbReference type="GO" id="GO:0005886">
    <property type="term" value="C:plasma membrane"/>
    <property type="evidence" value="ECO:0007669"/>
    <property type="project" value="UniProtKB-ARBA"/>
</dbReference>
<name>A0A2S5CPJ0_9GAMM</name>
<keyword evidence="10 12" id="KW-0472">Membrane</keyword>
<evidence type="ECO:0000313" key="16">
    <source>
        <dbReference type="Proteomes" id="UP000237423"/>
    </source>
</evidence>
<comment type="subcellular location">
    <subcellularLocation>
        <location evidence="2">Membrane</location>
    </subcellularLocation>
</comment>
<dbReference type="EMBL" id="PGFZ01000002">
    <property type="protein sequence ID" value="POZ52714.1"/>
    <property type="molecule type" value="Genomic_DNA"/>
</dbReference>
<keyword evidence="5" id="KW-0808">Transferase</keyword>
<dbReference type="Pfam" id="PF00512">
    <property type="entry name" value="HisKA"/>
    <property type="match status" value="1"/>
</dbReference>
<evidence type="ECO:0000256" key="6">
    <source>
        <dbReference type="ARBA" id="ARBA00022692"/>
    </source>
</evidence>
<evidence type="ECO:0000256" key="8">
    <source>
        <dbReference type="ARBA" id="ARBA00022989"/>
    </source>
</evidence>
<evidence type="ECO:0000256" key="11">
    <source>
        <dbReference type="SAM" id="MobiDB-lite"/>
    </source>
</evidence>
<dbReference type="AlphaFoldDB" id="A0A2S5CPJ0"/>
<evidence type="ECO:0000313" key="15">
    <source>
        <dbReference type="EMBL" id="POZ52714.1"/>
    </source>
</evidence>
<feature type="transmembrane region" description="Helical" evidence="12">
    <location>
        <begin position="7"/>
        <end position="28"/>
    </location>
</feature>
<dbReference type="Pfam" id="PF00672">
    <property type="entry name" value="HAMP"/>
    <property type="match status" value="1"/>
</dbReference>
<comment type="catalytic activity">
    <reaction evidence="1">
        <text>ATP + protein L-histidine = ADP + protein N-phospho-L-histidine.</text>
        <dbReference type="EC" id="2.7.13.3"/>
    </reaction>
</comment>
<organism evidence="15 16">
    <name type="scientific">Methylovulum psychrotolerans</name>
    <dbReference type="NCBI Taxonomy" id="1704499"/>
    <lineage>
        <taxon>Bacteria</taxon>
        <taxon>Pseudomonadati</taxon>
        <taxon>Pseudomonadota</taxon>
        <taxon>Gammaproteobacteria</taxon>
        <taxon>Methylococcales</taxon>
        <taxon>Methylococcaceae</taxon>
        <taxon>Methylovulum</taxon>
    </lineage>
</organism>
<dbReference type="PROSITE" id="PS50885">
    <property type="entry name" value="HAMP"/>
    <property type="match status" value="1"/>
</dbReference>
<evidence type="ECO:0000259" key="13">
    <source>
        <dbReference type="PROSITE" id="PS50109"/>
    </source>
</evidence>
<evidence type="ECO:0000256" key="10">
    <source>
        <dbReference type="ARBA" id="ARBA00023136"/>
    </source>
</evidence>
<dbReference type="PRINTS" id="PR00344">
    <property type="entry name" value="BCTRLSENSOR"/>
</dbReference>
<dbReference type="SMART" id="SM00304">
    <property type="entry name" value="HAMP"/>
    <property type="match status" value="1"/>
</dbReference>